<comment type="caution">
    <text evidence="2">The sequence shown here is derived from an EMBL/GenBank/DDBJ whole genome shotgun (WGS) entry which is preliminary data.</text>
</comment>
<dbReference type="GO" id="GO:0045893">
    <property type="term" value="P:positive regulation of DNA-templated transcription"/>
    <property type="evidence" value="ECO:0007669"/>
    <property type="project" value="TreeGrafter"/>
</dbReference>
<feature type="region of interest" description="Disordered" evidence="1">
    <location>
        <begin position="379"/>
        <end position="446"/>
    </location>
</feature>
<feature type="region of interest" description="Disordered" evidence="1">
    <location>
        <begin position="512"/>
        <end position="540"/>
    </location>
</feature>
<reference evidence="2" key="1">
    <citation type="submission" date="2020-12" db="EMBL/GenBank/DDBJ databases">
        <title>WGS assembly of Carya illinoinensis cv. Pawnee.</title>
        <authorList>
            <person name="Platts A."/>
            <person name="Shu S."/>
            <person name="Wright S."/>
            <person name="Barry K."/>
            <person name="Edger P."/>
            <person name="Pires J.C."/>
            <person name="Schmutz J."/>
        </authorList>
    </citation>
    <scope>NUCLEOTIDE SEQUENCE</scope>
    <source>
        <tissue evidence="2">Leaf</tissue>
    </source>
</reference>
<feature type="compositionally biased region" description="Polar residues" evidence="1">
    <location>
        <begin position="913"/>
        <end position="927"/>
    </location>
</feature>
<dbReference type="EMBL" id="CM031820">
    <property type="protein sequence ID" value="KAG6634480.1"/>
    <property type="molecule type" value="Genomic_DNA"/>
</dbReference>
<feature type="compositionally biased region" description="Basic and acidic residues" evidence="1">
    <location>
        <begin position="422"/>
        <end position="434"/>
    </location>
</feature>
<dbReference type="PANTHER" id="PTHR31008:SF4">
    <property type="entry name" value="COP1-INTERACTING PROTEIN 7"/>
    <property type="match status" value="1"/>
</dbReference>
<protein>
    <recommendedName>
        <fullName evidence="4">COP1-interacting protein 7</fullName>
    </recommendedName>
</protein>
<dbReference type="AlphaFoldDB" id="A0A8T1P0M7"/>
<evidence type="ECO:0000313" key="3">
    <source>
        <dbReference type="Proteomes" id="UP000811609"/>
    </source>
</evidence>
<name>A0A8T1P0M7_CARIL</name>
<sequence>MDSATLLDHVLFQLTPTRTRCDLVIFAGGQSEKLASGLLEPFVLHLKCAKDQISRGGYSITLRPSGSYAYWFTKATLQRFVRFVSTPEVLERFVTVEREIVQIENSIQSSESIEADGNGSVADGNSKRSITFSGSKGESNGKGDGVTEENSKIRLQRALETRKAMLRKEQAMAYARALVAGFDLNYIDHLISFADAFGASRLREACINFIDLCKKKNEDMLWVDEIAAMQASSHSELPYLGTSGIILAGEDPDDNQNLMINVHPNSLSVGKQNGSVDASVSDSTASHGSLDVSQDNGLPASAQIPSTNGRAQVPISWLNHLPQYMHNFQGPVFQQMPPYPNYVFPGMQPPPSYYPGNMQWASNVEDSGLGLDQEINNHRSHKSAYRNKKKPPHGKAVETSEQDALTEPSDSCSESESDDDLDHGRKTSSKEQPCKKHGKKSSRKVVIRNINYITSMRDGEKGTISEGNSSDEDAVINGDSLKQQVEEAVETLERRHKSASRHHKKQVGVKLPGIVDSSNDSTDLKTKNGVTNTSKGQKRNDNWDAFQNLLMRDETITEPNSVEVQEDYFMTKYTEEGRAFNLEQEKATQQEMVTSDSFVVTERNMGMEEKTHLGNFEVDENVHPAIRKADSTTEELLFLPRIKVSGNHSHAIQSDCVSESSIIKCQKEGDWFITSQPDKSSNRDESKDLSMFGGVYNSLVAADHFDAEKNNKDVLADDSFMVQARSLDNEFHSQLRTDISIVADIVGATQCENGTPEISHNRPEAIATHEPDDLYMVLDRDSTVEHALASWTPEMDYENNILSTAVNKRHSDSETAGCVDDKLPSNGKGTKGKPDASPESKGKSKLLNGSLGKRNPNIISGSKKPSSGSQSSVPKSKFEKEEEKRKRMEELLLQRQKRIAERSASSGSRAAITKSTAIVNKTAMASTKTEKPKVQTSNQEAKKLQKPVLRNSTIDRLATARIQVSSTQSKLEPPKKSTLKPTGAGANTFTKKTAGVQNKKASPNKVKPSEEMEVPKNSIQALSSYSDAQAKDCMNSTAELPVKSSAAQITPANDALHLKDVKELHGTSSTEKNGENSISHLDSLGDGICSGNSLNVASSVPTDHIPQLDQLESNVDGLSKAFSVHIEEKTLSEGPCDHIPDISVQPMPVSLNKGSIASAENLEANEATNENFPLSPGISEIEISTPPANDDAVSGTVHYRKKWGSDENSTKPNKGFRRLLLFGRKKAESHS</sequence>
<evidence type="ECO:0000256" key="1">
    <source>
        <dbReference type="SAM" id="MobiDB-lite"/>
    </source>
</evidence>
<feature type="compositionally biased region" description="Polar residues" evidence="1">
    <location>
        <begin position="985"/>
        <end position="1001"/>
    </location>
</feature>
<feature type="compositionally biased region" description="Low complexity" evidence="1">
    <location>
        <begin position="275"/>
        <end position="286"/>
    </location>
</feature>
<feature type="compositionally biased region" description="Polar residues" evidence="1">
    <location>
        <begin position="127"/>
        <end position="138"/>
    </location>
</feature>
<feature type="compositionally biased region" description="Basic and acidic residues" evidence="1">
    <location>
        <begin position="809"/>
        <end position="823"/>
    </location>
</feature>
<feature type="compositionally biased region" description="Basic and acidic residues" evidence="1">
    <location>
        <begin position="876"/>
        <end position="892"/>
    </location>
</feature>
<feature type="compositionally biased region" description="Basic residues" evidence="1">
    <location>
        <begin position="435"/>
        <end position="446"/>
    </location>
</feature>
<dbReference type="Proteomes" id="UP000811609">
    <property type="component" value="Chromosome 12"/>
</dbReference>
<feature type="region of interest" description="Disordered" evidence="1">
    <location>
        <begin position="112"/>
        <end position="149"/>
    </location>
</feature>
<gene>
    <name evidence="2" type="ORF">CIPAW_12G121300</name>
</gene>
<feature type="compositionally biased region" description="Low complexity" evidence="1">
    <location>
        <begin position="860"/>
        <end position="875"/>
    </location>
</feature>
<proteinExistence type="predicted"/>
<organism evidence="2 3">
    <name type="scientific">Carya illinoinensis</name>
    <name type="common">Pecan</name>
    <dbReference type="NCBI Taxonomy" id="32201"/>
    <lineage>
        <taxon>Eukaryota</taxon>
        <taxon>Viridiplantae</taxon>
        <taxon>Streptophyta</taxon>
        <taxon>Embryophyta</taxon>
        <taxon>Tracheophyta</taxon>
        <taxon>Spermatophyta</taxon>
        <taxon>Magnoliopsida</taxon>
        <taxon>eudicotyledons</taxon>
        <taxon>Gunneridae</taxon>
        <taxon>Pentapetalae</taxon>
        <taxon>rosids</taxon>
        <taxon>fabids</taxon>
        <taxon>Fagales</taxon>
        <taxon>Juglandaceae</taxon>
        <taxon>Carya</taxon>
    </lineage>
</organism>
<feature type="region of interest" description="Disordered" evidence="1">
    <location>
        <begin position="271"/>
        <end position="306"/>
    </location>
</feature>
<keyword evidence="3" id="KW-1185">Reference proteome</keyword>
<feature type="region of interest" description="Disordered" evidence="1">
    <location>
        <begin position="963"/>
        <end position="1015"/>
    </location>
</feature>
<dbReference type="GO" id="GO:0009416">
    <property type="term" value="P:response to light stimulus"/>
    <property type="evidence" value="ECO:0007669"/>
    <property type="project" value="TreeGrafter"/>
</dbReference>
<feature type="region of interest" description="Disordered" evidence="1">
    <location>
        <begin position="808"/>
        <end position="950"/>
    </location>
</feature>
<accession>A0A8T1P0M7</accession>
<evidence type="ECO:0008006" key="4">
    <source>
        <dbReference type="Google" id="ProtNLM"/>
    </source>
</evidence>
<dbReference type="PANTHER" id="PTHR31008">
    <property type="entry name" value="COP1-INTERACTING PROTEIN-RELATED"/>
    <property type="match status" value="1"/>
</dbReference>
<evidence type="ECO:0000313" key="2">
    <source>
        <dbReference type="EMBL" id="KAG6634480.1"/>
    </source>
</evidence>
<feature type="compositionally biased region" description="Basic and acidic residues" evidence="1">
    <location>
        <begin position="832"/>
        <end position="842"/>
    </location>
</feature>
<feature type="compositionally biased region" description="Basic residues" evidence="1">
    <location>
        <begin position="379"/>
        <end position="393"/>
    </location>
</feature>
<feature type="compositionally biased region" description="Low complexity" evidence="1">
    <location>
        <begin position="902"/>
        <end position="911"/>
    </location>
</feature>